<dbReference type="InterPro" id="IPR000595">
    <property type="entry name" value="cNMP-bd_dom"/>
</dbReference>
<gene>
    <name evidence="5" type="ORF">C8J28_105204</name>
</gene>
<dbReference type="Gene3D" id="2.60.120.10">
    <property type="entry name" value="Jelly Rolls"/>
    <property type="match status" value="1"/>
</dbReference>
<evidence type="ECO:0000259" key="4">
    <source>
        <dbReference type="PROSITE" id="PS50042"/>
    </source>
</evidence>
<dbReference type="GO" id="GO:0003677">
    <property type="term" value="F:DNA binding"/>
    <property type="evidence" value="ECO:0007669"/>
    <property type="project" value="UniProtKB-KW"/>
</dbReference>
<dbReference type="RefSeq" id="WP_108220709.1">
    <property type="nucleotide sequence ID" value="NZ_QAOT01000005.1"/>
</dbReference>
<protein>
    <submittedName>
        <fullName evidence="5">CRP-like cAMP-binding protein</fullName>
    </submittedName>
</protein>
<dbReference type="OrthoDB" id="7772718at2"/>
<dbReference type="InterPro" id="IPR036390">
    <property type="entry name" value="WH_DNA-bd_sf"/>
</dbReference>
<keyword evidence="6" id="KW-1185">Reference proteome</keyword>
<dbReference type="SUPFAM" id="SSF51206">
    <property type="entry name" value="cAMP-binding domain-like"/>
    <property type="match status" value="1"/>
</dbReference>
<dbReference type="SUPFAM" id="SSF46785">
    <property type="entry name" value="Winged helix' DNA-binding domain"/>
    <property type="match status" value="1"/>
</dbReference>
<sequence>MEQSCRKCSDVLRGLASVGWLAEQPDAFQTRMARAGRWSTVPRGGLLYAVGDVPNAIFGLGEGLLEVSIPITGEEEVTIYRARPGFWIGDSALLAETTRSITVSAAVESRIFRVPIGAVRRNLAEHAEDWICFFRLNHANATLAVRILAEVLALTPRARFARMLLRLADPDGSVRATQEDLCRMAGMSRAAFRRAFKGLIDAGSVRTEYGVLWIVDRAALQLASEEA</sequence>
<organism evidence="5 6">
    <name type="scientific">Cereibacter azotoformans</name>
    <dbReference type="NCBI Taxonomy" id="43057"/>
    <lineage>
        <taxon>Bacteria</taxon>
        <taxon>Pseudomonadati</taxon>
        <taxon>Pseudomonadota</taxon>
        <taxon>Alphaproteobacteria</taxon>
        <taxon>Rhodobacterales</taxon>
        <taxon>Paracoccaceae</taxon>
        <taxon>Cereibacter</taxon>
    </lineage>
</organism>
<dbReference type="PROSITE" id="PS50042">
    <property type="entry name" value="CNMP_BINDING_3"/>
    <property type="match status" value="1"/>
</dbReference>
<dbReference type="GO" id="GO:0006355">
    <property type="term" value="P:regulation of DNA-templated transcription"/>
    <property type="evidence" value="ECO:0007669"/>
    <property type="project" value="InterPro"/>
</dbReference>
<reference evidence="5 6" key="1">
    <citation type="submission" date="2018-04" db="EMBL/GenBank/DDBJ databases">
        <title>Genomic Encyclopedia of Type Strains, Phase III (KMG-III): the genomes of soil and plant-associated and newly described type strains.</title>
        <authorList>
            <person name="Whitman W."/>
        </authorList>
    </citation>
    <scope>NUCLEOTIDE SEQUENCE [LARGE SCALE GENOMIC DNA]</scope>
    <source>
        <strain evidence="5 6">KA25</strain>
    </source>
</reference>
<dbReference type="Pfam" id="PF00027">
    <property type="entry name" value="cNMP_binding"/>
    <property type="match status" value="1"/>
</dbReference>
<dbReference type="EMBL" id="QAOT01000005">
    <property type="protein sequence ID" value="PTR19363.1"/>
    <property type="molecule type" value="Genomic_DNA"/>
</dbReference>
<dbReference type="AlphaFoldDB" id="A0A2T5KAC6"/>
<evidence type="ECO:0000256" key="2">
    <source>
        <dbReference type="ARBA" id="ARBA00023125"/>
    </source>
</evidence>
<keyword evidence="2" id="KW-0238">DNA-binding</keyword>
<proteinExistence type="predicted"/>
<accession>A0A2T5KAC6</accession>
<dbReference type="InterPro" id="IPR018490">
    <property type="entry name" value="cNMP-bd_dom_sf"/>
</dbReference>
<dbReference type="InterPro" id="IPR012318">
    <property type="entry name" value="HTH_CRP"/>
</dbReference>
<evidence type="ECO:0000313" key="6">
    <source>
        <dbReference type="Proteomes" id="UP000244060"/>
    </source>
</evidence>
<dbReference type="Gene3D" id="1.10.10.10">
    <property type="entry name" value="Winged helix-like DNA-binding domain superfamily/Winged helix DNA-binding domain"/>
    <property type="match status" value="1"/>
</dbReference>
<dbReference type="InterPro" id="IPR014710">
    <property type="entry name" value="RmlC-like_jellyroll"/>
</dbReference>
<feature type="domain" description="Cyclic nucleotide-binding" evidence="4">
    <location>
        <begin position="41"/>
        <end position="123"/>
    </location>
</feature>
<comment type="caution">
    <text evidence="5">The sequence shown here is derived from an EMBL/GenBank/DDBJ whole genome shotgun (WGS) entry which is preliminary data.</text>
</comment>
<evidence type="ECO:0000313" key="5">
    <source>
        <dbReference type="EMBL" id="PTR19363.1"/>
    </source>
</evidence>
<evidence type="ECO:0000256" key="3">
    <source>
        <dbReference type="ARBA" id="ARBA00023163"/>
    </source>
</evidence>
<dbReference type="Pfam" id="PF13545">
    <property type="entry name" value="HTH_Crp_2"/>
    <property type="match status" value="1"/>
</dbReference>
<evidence type="ECO:0000256" key="1">
    <source>
        <dbReference type="ARBA" id="ARBA00023015"/>
    </source>
</evidence>
<keyword evidence="1" id="KW-0805">Transcription regulation</keyword>
<keyword evidence="3" id="KW-0804">Transcription</keyword>
<name>A0A2T5KAC6_9RHOB</name>
<dbReference type="CDD" id="cd00038">
    <property type="entry name" value="CAP_ED"/>
    <property type="match status" value="1"/>
</dbReference>
<dbReference type="Proteomes" id="UP000244060">
    <property type="component" value="Unassembled WGS sequence"/>
</dbReference>
<dbReference type="InterPro" id="IPR036388">
    <property type="entry name" value="WH-like_DNA-bd_sf"/>
</dbReference>